<dbReference type="GO" id="GO:0015074">
    <property type="term" value="P:DNA integration"/>
    <property type="evidence" value="ECO:0007669"/>
    <property type="project" value="InterPro"/>
</dbReference>
<proteinExistence type="predicted"/>
<feature type="domain" description="Integrase catalytic" evidence="1">
    <location>
        <begin position="1"/>
        <end position="71"/>
    </location>
</feature>
<reference evidence="2" key="1">
    <citation type="journal article" date="2019" name="Sci. Rep.">
        <title>Draft genome of Tanacetum cinerariifolium, the natural source of mosquito coil.</title>
        <authorList>
            <person name="Yamashiro T."/>
            <person name="Shiraishi A."/>
            <person name="Satake H."/>
            <person name="Nakayama K."/>
        </authorList>
    </citation>
    <scope>NUCLEOTIDE SEQUENCE</scope>
</reference>
<sequence length="542" mass="63158">MTSTSFTPQQNGVVERRNLTLVEATKTMLILSKSSLFLWVKVIATACYTQKHSLVHTRYNKTPYELLRDRKLELKYLYIFGALCYPANDFEDLGKLQPKTDIGIVIGYSLSKKAYRIYNKRTKQIMETMNVQFVELTHMASEQHGLGPIFKYQDQRAMIISLKWIYKVKLDEYGGVLKNKAQLVAKGYLHEERVDFEESFAHVARIKAIIIFLAYVAHKNMVIFQIDVKTEFLNGILKEEVYVSQLEGFVNQDHLNNIFWLKKALYGLKQAPCTCPRGIFINQSKYAFEMLKKYGLDQCDVVNIPMVGQSKLDEDPNGTPVDLTRYRGMVESLMYLTASRPDLVFTVSMYAQYQAKPTEKYLTTVERVFWYLKRTINMGRWYMRDTGFNLIAFADADHAGCQDSRKSLGEKLVSLSSKKQKMKHIAVRYHFIKEQVKNEVVELYFAKTNYQLADIFIKALAKEHFESDQTPPYAKHHTKRAEMTCRFRRRVILITTSYILYNNLVLKEKKIVRFSAVILNNENRSLFGLKFKDSKRLKFCNS</sequence>
<dbReference type="Pfam" id="PF07727">
    <property type="entry name" value="RVT_2"/>
    <property type="match status" value="1"/>
</dbReference>
<dbReference type="InterPro" id="IPR013103">
    <property type="entry name" value="RVT_2"/>
</dbReference>
<dbReference type="EMBL" id="BKCJ010349509">
    <property type="protein sequence ID" value="GEZ97124.1"/>
    <property type="molecule type" value="Genomic_DNA"/>
</dbReference>
<gene>
    <name evidence="2" type="ORF">Tci_569097</name>
</gene>
<dbReference type="GO" id="GO:0003676">
    <property type="term" value="F:nucleic acid binding"/>
    <property type="evidence" value="ECO:0007669"/>
    <property type="project" value="InterPro"/>
</dbReference>
<evidence type="ECO:0000313" key="2">
    <source>
        <dbReference type="EMBL" id="GEZ97124.1"/>
    </source>
</evidence>
<protein>
    <recommendedName>
        <fullName evidence="1">Integrase catalytic domain-containing protein</fullName>
    </recommendedName>
</protein>
<dbReference type="PANTHER" id="PTHR11439">
    <property type="entry name" value="GAG-POL-RELATED RETROTRANSPOSON"/>
    <property type="match status" value="1"/>
</dbReference>
<name>A0A699IYZ2_TANCI</name>
<dbReference type="AlphaFoldDB" id="A0A699IYZ2"/>
<accession>A0A699IYZ2</accession>
<dbReference type="SUPFAM" id="SSF53098">
    <property type="entry name" value="Ribonuclease H-like"/>
    <property type="match status" value="1"/>
</dbReference>
<evidence type="ECO:0000259" key="1">
    <source>
        <dbReference type="PROSITE" id="PS50994"/>
    </source>
</evidence>
<dbReference type="CDD" id="cd09272">
    <property type="entry name" value="RNase_HI_RT_Ty1"/>
    <property type="match status" value="1"/>
</dbReference>
<dbReference type="PROSITE" id="PS50994">
    <property type="entry name" value="INTEGRASE"/>
    <property type="match status" value="1"/>
</dbReference>
<dbReference type="InterPro" id="IPR001584">
    <property type="entry name" value="Integrase_cat-core"/>
</dbReference>
<dbReference type="InterPro" id="IPR012337">
    <property type="entry name" value="RNaseH-like_sf"/>
</dbReference>
<organism evidence="2">
    <name type="scientific">Tanacetum cinerariifolium</name>
    <name type="common">Dalmatian daisy</name>
    <name type="synonym">Chrysanthemum cinerariifolium</name>
    <dbReference type="NCBI Taxonomy" id="118510"/>
    <lineage>
        <taxon>Eukaryota</taxon>
        <taxon>Viridiplantae</taxon>
        <taxon>Streptophyta</taxon>
        <taxon>Embryophyta</taxon>
        <taxon>Tracheophyta</taxon>
        <taxon>Spermatophyta</taxon>
        <taxon>Magnoliopsida</taxon>
        <taxon>eudicotyledons</taxon>
        <taxon>Gunneridae</taxon>
        <taxon>Pentapetalae</taxon>
        <taxon>asterids</taxon>
        <taxon>campanulids</taxon>
        <taxon>Asterales</taxon>
        <taxon>Asteraceae</taxon>
        <taxon>Asteroideae</taxon>
        <taxon>Anthemideae</taxon>
        <taxon>Anthemidinae</taxon>
        <taxon>Tanacetum</taxon>
    </lineage>
</organism>
<dbReference type="Gene3D" id="3.30.420.10">
    <property type="entry name" value="Ribonuclease H-like superfamily/Ribonuclease H"/>
    <property type="match status" value="1"/>
</dbReference>
<dbReference type="Pfam" id="PF25597">
    <property type="entry name" value="SH3_retrovirus"/>
    <property type="match status" value="1"/>
</dbReference>
<comment type="caution">
    <text evidence="2">The sequence shown here is derived from an EMBL/GenBank/DDBJ whole genome shotgun (WGS) entry which is preliminary data.</text>
</comment>
<dbReference type="PANTHER" id="PTHR11439:SF442">
    <property type="entry name" value="CYSTEINE-RICH RLK (RECEPTOR-LIKE PROTEIN KINASE) 8"/>
    <property type="match status" value="1"/>
</dbReference>
<dbReference type="InterPro" id="IPR036397">
    <property type="entry name" value="RNaseH_sf"/>
</dbReference>
<dbReference type="InterPro" id="IPR057670">
    <property type="entry name" value="SH3_retrovirus"/>
</dbReference>